<dbReference type="PANTHER" id="PTHR43727:SF2">
    <property type="entry name" value="GROUP IV DECARBOXYLASE"/>
    <property type="match status" value="1"/>
</dbReference>
<comment type="cofactor">
    <cofactor evidence="1 3">
        <name>pyridoxal 5'-phosphate</name>
        <dbReference type="ChEBI" id="CHEBI:597326"/>
    </cofactor>
</comment>
<dbReference type="SUPFAM" id="SSF51419">
    <property type="entry name" value="PLP-binding barrel"/>
    <property type="match status" value="1"/>
</dbReference>
<dbReference type="CDD" id="cd06843">
    <property type="entry name" value="PLPDE_III_PvsE_like"/>
    <property type="match status" value="1"/>
</dbReference>
<dbReference type="GO" id="GO:0009089">
    <property type="term" value="P:lysine biosynthetic process via diaminopimelate"/>
    <property type="evidence" value="ECO:0007669"/>
    <property type="project" value="TreeGrafter"/>
</dbReference>
<reference evidence="5 6" key="1">
    <citation type="journal article" date="2017" name="Sci. Rep.">
        <title>Revealing the Saline Adaptation Strategies of the Halophilic Bacterium Halomonas beimenensis through High-throughput Omics and Transposon Mutagenesis Approaches.</title>
        <authorList>
            <person name="Chen Y.H."/>
            <person name="Lin S.S."/>
            <person name="Shyu Y.T."/>
        </authorList>
    </citation>
    <scope>NUCLEOTIDE SEQUENCE [LARGE SCALE GENOMIC DNA]</scope>
    <source>
        <strain evidence="5 6">NTU-111</strain>
    </source>
</reference>
<feature type="domain" description="Orn/DAP/Arg decarboxylase 2 N-terminal" evidence="4">
    <location>
        <begin position="33"/>
        <end position="279"/>
    </location>
</feature>
<dbReference type="GO" id="GO:0008836">
    <property type="term" value="F:diaminopimelate decarboxylase activity"/>
    <property type="evidence" value="ECO:0007669"/>
    <property type="project" value="TreeGrafter"/>
</dbReference>
<dbReference type="PANTHER" id="PTHR43727">
    <property type="entry name" value="DIAMINOPIMELATE DECARBOXYLASE"/>
    <property type="match status" value="1"/>
</dbReference>
<accession>A0A291PA14</accession>
<dbReference type="InterPro" id="IPR000183">
    <property type="entry name" value="Orn/DAP/Arg_de-COase"/>
</dbReference>
<dbReference type="Gene3D" id="3.20.20.10">
    <property type="entry name" value="Alanine racemase"/>
    <property type="match status" value="1"/>
</dbReference>
<dbReference type="PRINTS" id="PR01182">
    <property type="entry name" value="ORNDCRBXLASE"/>
</dbReference>
<gene>
    <name evidence="5" type="primary">lysA3</name>
    <name evidence="5" type="ORF">BEI_2722</name>
</gene>
<dbReference type="SUPFAM" id="SSF50621">
    <property type="entry name" value="Alanine racemase C-terminal domain-like"/>
    <property type="match status" value="1"/>
</dbReference>
<dbReference type="AlphaFoldDB" id="A0A291PA14"/>
<keyword evidence="2 3" id="KW-0663">Pyridoxal phosphate</keyword>
<evidence type="ECO:0000259" key="4">
    <source>
        <dbReference type="Pfam" id="PF02784"/>
    </source>
</evidence>
<dbReference type="GO" id="GO:0006596">
    <property type="term" value="P:polyamine biosynthetic process"/>
    <property type="evidence" value="ECO:0007669"/>
    <property type="project" value="InterPro"/>
</dbReference>
<feature type="modified residue" description="N6-(pyridoxal phosphate)lysine" evidence="3">
    <location>
        <position position="55"/>
    </location>
</feature>
<sequence>MQFRLDTMAREAARLQAASADPQCAYLYDLPALRRHVEGVVAQLPEPCEMFYAVKANAEAPILDALEGRVAGFEVASGGELALIRERFPEVPVLFGGPGKLASELSLALELGVELIHVESLTELERLARLLEPGDRRQDILLRMNLATDNLPSTTLTMGGVPTPFGIDPDDLETCLAFLERHPGIVLRGFHFHLISHQLDAEAQLRLLGDLFRQVEHWREAYRLDIDQINVGGGIGINYREPGRQFDWQEFCGGLARQLAEPRLRRYRIRFECGRYLTAPCGYYLMEVMDLKRNHGQWFAVCRGGTHHFRTPAAQGHDHPFVRLPGRGGDGKALARTRVSVVGQLCTPKDVLARQVEVERLAIGDMLLFTLAGAYAWNISHQHFLRHPAPIMHFIDDDRVDDEENA</sequence>
<dbReference type="KEGG" id="hbe:BEI_2722"/>
<dbReference type="OrthoDB" id="9802147at2"/>
<evidence type="ECO:0000313" key="6">
    <source>
        <dbReference type="Proteomes" id="UP000219993"/>
    </source>
</evidence>
<dbReference type="RefSeq" id="WP_097789999.1">
    <property type="nucleotide sequence ID" value="NZ_BAAADT010000011.1"/>
</dbReference>
<dbReference type="EMBL" id="CP021435">
    <property type="protein sequence ID" value="ATJ83709.1"/>
    <property type="molecule type" value="Genomic_DNA"/>
</dbReference>
<dbReference type="Pfam" id="PF02784">
    <property type="entry name" value="Orn_Arg_deC_N"/>
    <property type="match status" value="1"/>
</dbReference>
<dbReference type="InterPro" id="IPR029066">
    <property type="entry name" value="PLP-binding_barrel"/>
</dbReference>
<dbReference type="PROSITE" id="PS00879">
    <property type="entry name" value="ODR_DC_2_2"/>
    <property type="match status" value="1"/>
</dbReference>
<protein>
    <submittedName>
        <fullName evidence="5">Diaminopimelate decarboxylase</fullName>
    </submittedName>
</protein>
<evidence type="ECO:0000256" key="1">
    <source>
        <dbReference type="ARBA" id="ARBA00001933"/>
    </source>
</evidence>
<evidence type="ECO:0000256" key="2">
    <source>
        <dbReference type="ARBA" id="ARBA00022898"/>
    </source>
</evidence>
<dbReference type="Proteomes" id="UP000219993">
    <property type="component" value="Chromosome"/>
</dbReference>
<name>A0A291PA14_9GAMM</name>
<organism evidence="5 6">
    <name type="scientific">Halomonas beimenensis</name>
    <dbReference type="NCBI Taxonomy" id="475662"/>
    <lineage>
        <taxon>Bacteria</taxon>
        <taxon>Pseudomonadati</taxon>
        <taxon>Pseudomonadota</taxon>
        <taxon>Gammaproteobacteria</taxon>
        <taxon>Oceanospirillales</taxon>
        <taxon>Halomonadaceae</taxon>
        <taxon>Halomonas</taxon>
    </lineage>
</organism>
<dbReference type="InterPro" id="IPR022657">
    <property type="entry name" value="De-COase2_CS"/>
</dbReference>
<proteinExistence type="predicted"/>
<dbReference type="PRINTS" id="PR01179">
    <property type="entry name" value="ODADCRBXLASE"/>
</dbReference>
<dbReference type="InterPro" id="IPR002433">
    <property type="entry name" value="Orn_de-COase"/>
</dbReference>
<dbReference type="InterPro" id="IPR022644">
    <property type="entry name" value="De-COase2_N"/>
</dbReference>
<dbReference type="InterPro" id="IPR009006">
    <property type="entry name" value="Ala_racemase/Decarboxylase_C"/>
</dbReference>
<evidence type="ECO:0000313" key="5">
    <source>
        <dbReference type="EMBL" id="ATJ83709.1"/>
    </source>
</evidence>
<dbReference type="Gene3D" id="2.40.37.10">
    <property type="entry name" value="Lyase, Ornithine Decarboxylase, Chain A, domain 1"/>
    <property type="match status" value="1"/>
</dbReference>
<keyword evidence="6" id="KW-1185">Reference proteome</keyword>
<feature type="active site" description="Proton donor" evidence="3">
    <location>
        <position position="346"/>
    </location>
</feature>
<evidence type="ECO:0000256" key="3">
    <source>
        <dbReference type="PIRSR" id="PIRSR600183-50"/>
    </source>
</evidence>